<gene>
    <name evidence="7" type="ORF">DBRI00130_LOCUS2008</name>
</gene>
<evidence type="ECO:0000256" key="1">
    <source>
        <dbReference type="ARBA" id="ARBA00007754"/>
    </source>
</evidence>
<feature type="domain" description="GH26" evidence="6">
    <location>
        <begin position="1"/>
        <end position="267"/>
    </location>
</feature>
<keyword evidence="5" id="KW-0472">Membrane</keyword>
<feature type="transmembrane region" description="Helical" evidence="5">
    <location>
        <begin position="359"/>
        <end position="377"/>
    </location>
</feature>
<evidence type="ECO:0000256" key="5">
    <source>
        <dbReference type="SAM" id="Phobius"/>
    </source>
</evidence>
<dbReference type="SUPFAM" id="SSF51445">
    <property type="entry name" value="(Trans)glycosidases"/>
    <property type="match status" value="1"/>
</dbReference>
<dbReference type="Gene3D" id="3.20.20.80">
    <property type="entry name" value="Glycosidases"/>
    <property type="match status" value="1"/>
</dbReference>
<dbReference type="GO" id="GO:0016985">
    <property type="term" value="F:mannan endo-1,4-beta-mannosidase activity"/>
    <property type="evidence" value="ECO:0007669"/>
    <property type="project" value="InterPro"/>
</dbReference>
<dbReference type="AlphaFoldDB" id="A0A7S4QHE2"/>
<reference evidence="7" key="1">
    <citation type="submission" date="2021-01" db="EMBL/GenBank/DDBJ databases">
        <authorList>
            <person name="Corre E."/>
            <person name="Pelletier E."/>
            <person name="Niang G."/>
            <person name="Scheremetjew M."/>
            <person name="Finn R."/>
            <person name="Kale V."/>
            <person name="Holt S."/>
            <person name="Cochrane G."/>
            <person name="Meng A."/>
            <person name="Brown T."/>
            <person name="Cohen L."/>
        </authorList>
    </citation>
    <scope>NUCLEOTIDE SEQUENCE</scope>
    <source>
        <strain evidence="7">GSO104</strain>
    </source>
</reference>
<dbReference type="PANTHER" id="PTHR40079:SF4">
    <property type="entry name" value="GH26 DOMAIN-CONTAINING PROTEIN-RELATED"/>
    <property type="match status" value="1"/>
</dbReference>
<evidence type="ECO:0000256" key="4">
    <source>
        <dbReference type="SAM" id="MobiDB-lite"/>
    </source>
</evidence>
<evidence type="ECO:0000256" key="2">
    <source>
        <dbReference type="ARBA" id="ARBA00022801"/>
    </source>
</evidence>
<keyword evidence="2" id="KW-0378">Hydrolase</keyword>
<organism evidence="7">
    <name type="scientific">Ditylum brightwellii</name>
    <dbReference type="NCBI Taxonomy" id="49249"/>
    <lineage>
        <taxon>Eukaryota</taxon>
        <taxon>Sar</taxon>
        <taxon>Stramenopiles</taxon>
        <taxon>Ochrophyta</taxon>
        <taxon>Bacillariophyta</taxon>
        <taxon>Mediophyceae</taxon>
        <taxon>Lithodesmiophycidae</taxon>
        <taxon>Lithodesmiales</taxon>
        <taxon>Lithodesmiaceae</taxon>
        <taxon>Ditylum</taxon>
    </lineage>
</organism>
<dbReference type="InterPro" id="IPR017853">
    <property type="entry name" value="GH"/>
</dbReference>
<keyword evidence="5" id="KW-0812">Transmembrane</keyword>
<keyword evidence="3" id="KW-0326">Glycosidase</keyword>
<evidence type="ECO:0000313" key="7">
    <source>
        <dbReference type="EMBL" id="CAE4581964.1"/>
    </source>
</evidence>
<name>A0A7S4QHE2_9STRA</name>
<evidence type="ECO:0000259" key="6">
    <source>
        <dbReference type="PROSITE" id="PS51764"/>
    </source>
</evidence>
<proteinExistence type="inferred from homology"/>
<dbReference type="InterPro" id="IPR000805">
    <property type="entry name" value="Glyco_hydro_26"/>
</dbReference>
<protein>
    <recommendedName>
        <fullName evidence="6">GH26 domain-containing protein</fullName>
    </recommendedName>
</protein>
<dbReference type="GO" id="GO:0006080">
    <property type="term" value="P:substituted mannan metabolic process"/>
    <property type="evidence" value="ECO:0007669"/>
    <property type="project" value="InterPro"/>
</dbReference>
<feature type="region of interest" description="Disordered" evidence="4">
    <location>
        <begin position="301"/>
        <end position="322"/>
    </location>
</feature>
<dbReference type="PANTHER" id="PTHR40079">
    <property type="entry name" value="MANNAN ENDO-1,4-BETA-MANNOSIDASE E-RELATED"/>
    <property type="match status" value="1"/>
</dbReference>
<dbReference type="PROSITE" id="PS51764">
    <property type="entry name" value="GH26"/>
    <property type="match status" value="1"/>
</dbReference>
<feature type="compositionally biased region" description="Polar residues" evidence="4">
    <location>
        <begin position="302"/>
        <end position="322"/>
    </location>
</feature>
<evidence type="ECO:0000256" key="3">
    <source>
        <dbReference type="ARBA" id="ARBA00023295"/>
    </source>
</evidence>
<dbReference type="InterPro" id="IPR022790">
    <property type="entry name" value="GH26_dom"/>
</dbReference>
<keyword evidence="5" id="KW-1133">Transmembrane helix</keyword>
<accession>A0A7S4QHE2</accession>
<dbReference type="Pfam" id="PF02156">
    <property type="entry name" value="Glyco_hydro_26"/>
    <property type="match status" value="1"/>
</dbReference>
<comment type="similarity">
    <text evidence="1">Belongs to the glycosyl hydrolase 26 family.</text>
</comment>
<dbReference type="EMBL" id="HBNS01002492">
    <property type="protein sequence ID" value="CAE4581964.1"/>
    <property type="molecule type" value="Transcribed_RNA"/>
</dbReference>
<sequence>MVYTDLRTLRGLDKPTDYGSGVEYANGLTDNLFANQGVGLQIGLWLDGAAGCDEINSGLKDNQIQKLVHYLNNCNATQIFLRIGYEFDNPQFGYSSNPSSYIEAYRRIVDAIRSSSSSMDNIQFVWHSWAAPRASKDLTLNNFYPGDEYVDWIGISIFQQVYPWSRWEAGTMNDIDEVMQFASARGKPTMIAESTPFGGIDMDTYETKTYHETDPWNRWFGKVLDIIDKYDVSMWCYINCDWDAQPMWHGVGFGETRISSNDDVMRKWQKHVITNEHGHSSNSDDGKKHSHRSFLMAGSLQDCGQSRNGSIKKNSNSENSTSVSLLATGEEDLDMTLLESNNKQLYFVEAPLHQSSTKALMAGGALLFVTFFSLVFLRRRSTMHNVPSNNTNKAYVPFYSLSYRSCANIDEEHPKTPNETNPLLNH</sequence>